<dbReference type="PANTHER" id="PTHR43481">
    <property type="entry name" value="FRUCTOSE-1-PHOSPHATE PHOSPHATASE"/>
    <property type="match status" value="1"/>
</dbReference>
<dbReference type="PANTHER" id="PTHR43481:SF4">
    <property type="entry name" value="GLYCEROL-1-PHOSPHATE PHOSPHOHYDROLASE 1-RELATED"/>
    <property type="match status" value="1"/>
</dbReference>
<sequence>MYNLSIQNYLQKHSYQNINLKAVLIDMDGVLYDSMRNHAQAWYLTMTEQGIKCSPEEFYLYEGRTGASTINLLFNREFGHGVTDKEIHRIYQLKTDYFNRMPKAKPMPGAAGFLDNIRKKGLIPVLVTGSGQSSLIDKLNHSYPGAFLPKYMVTAFDVKYGKPDPEPYLMGLKKAGVEPNQAIVIENAPLGVQAGVAAGIFTIGVNTGPLDDKVLIDAGADLLLNSMQQLSESFDDIYYQLENTSF</sequence>
<dbReference type="SFLD" id="SFLDS00003">
    <property type="entry name" value="Haloacid_Dehalogenase"/>
    <property type="match status" value="1"/>
</dbReference>
<dbReference type="NCBIfam" id="TIGR01509">
    <property type="entry name" value="HAD-SF-IA-v3"/>
    <property type="match status" value="1"/>
</dbReference>
<dbReference type="Gene3D" id="1.10.150.240">
    <property type="entry name" value="Putative phosphatase, domain 2"/>
    <property type="match status" value="1"/>
</dbReference>
<accession>A0A7G1I4E7</accession>
<name>A0A7G1I4E7_9BACT</name>
<dbReference type="InterPro" id="IPR006439">
    <property type="entry name" value="HAD-SF_hydro_IA"/>
</dbReference>
<dbReference type="InterPro" id="IPR023214">
    <property type="entry name" value="HAD_sf"/>
</dbReference>
<dbReference type="AlphaFoldDB" id="A0A7G1I4E7"/>
<evidence type="ECO:0000313" key="2">
    <source>
        <dbReference type="Proteomes" id="UP000594042"/>
    </source>
</evidence>
<organism evidence="1 2">
    <name type="scientific">Coprobacter secundus subsp. similis</name>
    <dbReference type="NCBI Taxonomy" id="2751153"/>
    <lineage>
        <taxon>Bacteria</taxon>
        <taxon>Pseudomonadati</taxon>
        <taxon>Bacteroidota</taxon>
        <taxon>Bacteroidia</taxon>
        <taxon>Bacteroidales</taxon>
        <taxon>Barnesiellaceae</taxon>
        <taxon>Coprobacter</taxon>
    </lineage>
</organism>
<reference evidence="2" key="1">
    <citation type="submission" date="2020-07" db="EMBL/GenBank/DDBJ databases">
        <title>Complete genome sequencing of Coprobacter sp. strain 2CBH44.</title>
        <authorList>
            <person name="Sakamoto M."/>
            <person name="Murakami T."/>
            <person name="Mori H."/>
        </authorList>
    </citation>
    <scope>NUCLEOTIDE SEQUENCE [LARGE SCALE GENOMIC DNA]</scope>
    <source>
        <strain evidence="2">2CBH44</strain>
    </source>
</reference>
<dbReference type="PRINTS" id="PR00413">
    <property type="entry name" value="HADHALOGNASE"/>
</dbReference>
<dbReference type="KEGG" id="copr:Cop2CBH44_27000"/>
<dbReference type="GO" id="GO:0050308">
    <property type="term" value="F:sugar-phosphatase activity"/>
    <property type="evidence" value="ECO:0007669"/>
    <property type="project" value="TreeGrafter"/>
</dbReference>
<dbReference type="EMBL" id="AP023322">
    <property type="protein sequence ID" value="BCI64347.1"/>
    <property type="molecule type" value="Genomic_DNA"/>
</dbReference>
<gene>
    <name evidence="1" type="ORF">Cop2CBH44_27000</name>
</gene>
<keyword evidence="2" id="KW-1185">Reference proteome</keyword>
<dbReference type="RefSeq" id="WP_021931906.1">
    <property type="nucleotide sequence ID" value="NZ_AP023322.1"/>
</dbReference>
<dbReference type="SFLD" id="SFLDG01129">
    <property type="entry name" value="C1.5:_HAD__Beta-PGM__Phosphata"/>
    <property type="match status" value="1"/>
</dbReference>
<dbReference type="SFLD" id="SFLDG01135">
    <property type="entry name" value="C1.5.6:_HAD__Beta-PGM__Phospha"/>
    <property type="match status" value="1"/>
</dbReference>
<protein>
    <submittedName>
        <fullName evidence="1">Beta-phosphoglucomutase</fullName>
    </submittedName>
</protein>
<dbReference type="InterPro" id="IPR036412">
    <property type="entry name" value="HAD-like_sf"/>
</dbReference>
<dbReference type="Pfam" id="PF00702">
    <property type="entry name" value="Hydrolase"/>
    <property type="match status" value="1"/>
</dbReference>
<proteinExistence type="predicted"/>
<dbReference type="Gene3D" id="3.40.50.1000">
    <property type="entry name" value="HAD superfamily/HAD-like"/>
    <property type="match status" value="1"/>
</dbReference>
<dbReference type="InterPro" id="IPR051806">
    <property type="entry name" value="HAD-like_SPP"/>
</dbReference>
<dbReference type="SUPFAM" id="SSF56784">
    <property type="entry name" value="HAD-like"/>
    <property type="match status" value="1"/>
</dbReference>
<dbReference type="Proteomes" id="UP000594042">
    <property type="component" value="Chromosome"/>
</dbReference>
<evidence type="ECO:0000313" key="1">
    <source>
        <dbReference type="EMBL" id="BCI64347.1"/>
    </source>
</evidence>
<dbReference type="InterPro" id="IPR023198">
    <property type="entry name" value="PGP-like_dom2"/>
</dbReference>